<dbReference type="AlphaFoldDB" id="A0A1Y1HSR9"/>
<dbReference type="PANTHER" id="PTHR36013:SF2">
    <property type="entry name" value="ATP SYNTHASE 24 KDA SUBUNIT, MITOCHONDRIAL-RELATED"/>
    <property type="match status" value="1"/>
</dbReference>
<dbReference type="InterPro" id="IPR031432">
    <property type="entry name" value="MGP1"/>
</dbReference>
<evidence type="ECO:0000313" key="3">
    <source>
        <dbReference type="Proteomes" id="UP000054558"/>
    </source>
</evidence>
<dbReference type="OMA" id="YFAKEAN"/>
<accession>A0A1Y1HSR9</accession>
<gene>
    <name evidence="2" type="ORF">KFL_000440420</name>
</gene>
<evidence type="ECO:0000313" key="2">
    <source>
        <dbReference type="EMBL" id="GAQ80041.1"/>
    </source>
</evidence>
<dbReference type="Pfam" id="PF15704">
    <property type="entry name" value="Mt_ATP_synt"/>
    <property type="match status" value="1"/>
</dbReference>
<name>A0A1Y1HSR9_KLENI</name>
<organism evidence="2 3">
    <name type="scientific">Klebsormidium nitens</name>
    <name type="common">Green alga</name>
    <name type="synonym">Ulothrix nitens</name>
    <dbReference type="NCBI Taxonomy" id="105231"/>
    <lineage>
        <taxon>Eukaryota</taxon>
        <taxon>Viridiplantae</taxon>
        <taxon>Streptophyta</taxon>
        <taxon>Klebsormidiophyceae</taxon>
        <taxon>Klebsormidiales</taxon>
        <taxon>Klebsormidiaceae</taxon>
        <taxon>Klebsormidium</taxon>
    </lineage>
</organism>
<protein>
    <submittedName>
        <fullName evidence="2">Uncharacterized protein</fullName>
    </submittedName>
</protein>
<dbReference type="OrthoDB" id="508070at2759"/>
<keyword evidence="3" id="KW-1185">Reference proteome</keyword>
<reference evidence="2 3" key="1">
    <citation type="journal article" date="2014" name="Nat. Commun.">
        <title>Klebsormidium flaccidum genome reveals primary factors for plant terrestrial adaptation.</title>
        <authorList>
            <person name="Hori K."/>
            <person name="Maruyama F."/>
            <person name="Fujisawa T."/>
            <person name="Togashi T."/>
            <person name="Yamamoto N."/>
            <person name="Seo M."/>
            <person name="Sato S."/>
            <person name="Yamada T."/>
            <person name="Mori H."/>
            <person name="Tajima N."/>
            <person name="Moriyama T."/>
            <person name="Ikeuchi M."/>
            <person name="Watanabe M."/>
            <person name="Wada H."/>
            <person name="Kobayashi K."/>
            <person name="Saito M."/>
            <person name="Masuda T."/>
            <person name="Sasaki-Sekimoto Y."/>
            <person name="Mashiguchi K."/>
            <person name="Awai K."/>
            <person name="Shimojima M."/>
            <person name="Masuda S."/>
            <person name="Iwai M."/>
            <person name="Nobusawa T."/>
            <person name="Narise T."/>
            <person name="Kondo S."/>
            <person name="Saito H."/>
            <person name="Sato R."/>
            <person name="Murakawa M."/>
            <person name="Ihara Y."/>
            <person name="Oshima-Yamada Y."/>
            <person name="Ohtaka K."/>
            <person name="Satoh M."/>
            <person name="Sonobe K."/>
            <person name="Ishii M."/>
            <person name="Ohtani R."/>
            <person name="Kanamori-Sato M."/>
            <person name="Honoki R."/>
            <person name="Miyazaki D."/>
            <person name="Mochizuki H."/>
            <person name="Umetsu J."/>
            <person name="Higashi K."/>
            <person name="Shibata D."/>
            <person name="Kamiya Y."/>
            <person name="Sato N."/>
            <person name="Nakamura Y."/>
            <person name="Tabata S."/>
            <person name="Ida S."/>
            <person name="Kurokawa K."/>
            <person name="Ohta H."/>
        </authorList>
    </citation>
    <scope>NUCLEOTIDE SEQUENCE [LARGE SCALE GENOMIC DNA]</scope>
    <source>
        <strain evidence="2 3">NIES-2285</strain>
    </source>
</reference>
<feature type="region of interest" description="Disordered" evidence="1">
    <location>
        <begin position="216"/>
        <end position="236"/>
    </location>
</feature>
<dbReference type="Proteomes" id="UP000054558">
    <property type="component" value="Unassembled WGS sequence"/>
</dbReference>
<dbReference type="STRING" id="105231.A0A1Y1HSR9"/>
<dbReference type="PANTHER" id="PTHR36013">
    <property type="entry name" value="ATP SYNTHASE 24 KDA SUBUNIT, MITOCHONDRIAL-RELATED"/>
    <property type="match status" value="1"/>
</dbReference>
<dbReference type="EMBL" id="DF236993">
    <property type="protein sequence ID" value="GAQ80041.1"/>
    <property type="molecule type" value="Genomic_DNA"/>
</dbReference>
<evidence type="ECO:0000256" key="1">
    <source>
        <dbReference type="SAM" id="MobiDB-lite"/>
    </source>
</evidence>
<sequence length="236" mass="26501">MAMMFRTARSAFRQARPLVSAVTSTPSRGYAQAAPAQEGDDPVKQIFLDETKKVKTVLEELKKVKIPLNPDDRPAMEAFTLQLREIKHKAGIPTFIEKVDDLLSSAFEDADTLREYLLETKKIRTIVGIDQDEDIDAILLGTLDQVEKQLGRTLKTSDEQGLSVYDSELDKKFAEHDLEMIDEEHLEDTVDYEETVDTVEAMREAAYEAVKQAKSREGLEDVQVTDEELGKAPPGV</sequence>
<proteinExistence type="predicted"/>